<dbReference type="Proteomes" id="UP001381693">
    <property type="component" value="Unassembled WGS sequence"/>
</dbReference>
<protein>
    <submittedName>
        <fullName evidence="2">Uncharacterized protein</fullName>
    </submittedName>
</protein>
<feature type="compositionally biased region" description="Acidic residues" evidence="1">
    <location>
        <begin position="511"/>
        <end position="525"/>
    </location>
</feature>
<gene>
    <name evidence="2" type="ORF">SK128_026804</name>
</gene>
<dbReference type="AlphaFoldDB" id="A0AAN9AF52"/>
<organism evidence="2 3">
    <name type="scientific">Halocaridina rubra</name>
    <name type="common">Hawaiian red shrimp</name>
    <dbReference type="NCBI Taxonomy" id="373956"/>
    <lineage>
        <taxon>Eukaryota</taxon>
        <taxon>Metazoa</taxon>
        <taxon>Ecdysozoa</taxon>
        <taxon>Arthropoda</taxon>
        <taxon>Crustacea</taxon>
        <taxon>Multicrustacea</taxon>
        <taxon>Malacostraca</taxon>
        <taxon>Eumalacostraca</taxon>
        <taxon>Eucarida</taxon>
        <taxon>Decapoda</taxon>
        <taxon>Pleocyemata</taxon>
        <taxon>Caridea</taxon>
        <taxon>Atyoidea</taxon>
        <taxon>Atyidae</taxon>
        <taxon>Halocaridina</taxon>
    </lineage>
</organism>
<keyword evidence="3" id="KW-1185">Reference proteome</keyword>
<dbReference type="InterPro" id="IPR051436">
    <property type="entry name" value="Autophagy-related_EPG5"/>
</dbReference>
<sequence length="568" mass="64923">MAEAVRRNRSRTKKLQHIRCSSAETECVIKIENQKHDPLTAYDDMPLPVIESVTNNEEPDEPDELTVGELDRENVFELSEGCNTSLCEEDVDVSSAMADLSVDVKQPITTSYAQLQRNLEEIEPFFQAQKQLKELALHEQLQECIASAPGIEDDVETDAVASAPELADGMACLQHNTESLQISERSSKPKVKTKIIIPEKTVVKPMTEIQITSLYQNNELEENDRYVNQFIDEERNTAQSEFYQLVLGYLRARMSLIGTQKELFAIQEEYRKQKKHTWVFEKRSVTEEGECEDNRLLTVTHEYKEACFKDQIATHVSKQLKQIREVLAEAFSLNAYAAEMSKLQVENYMQKVLCDCSDFMQMAKNAKIFAVGKKEHSPQLQPHVAKLKMCISVLFAFQRRGVKDHLFIRVTRQWLTDLVAILQRVATHQDHLFLLNHVMRCPSGVGSWAAAYIQIGGPWEQELMSSNVKTSAGMLGCWPLDHSLTVVSTILNITKSRDEFLHHLKPSPSQDETDRENPASEDESSDSIWVVVDSSGEEEEDPSHLWALFTENDVVQVNYLRFYIFNRK</sequence>
<evidence type="ECO:0000256" key="1">
    <source>
        <dbReference type="SAM" id="MobiDB-lite"/>
    </source>
</evidence>
<proteinExistence type="predicted"/>
<reference evidence="2 3" key="1">
    <citation type="submission" date="2023-11" db="EMBL/GenBank/DDBJ databases">
        <title>Halocaridina rubra genome assembly.</title>
        <authorList>
            <person name="Smith C."/>
        </authorList>
    </citation>
    <scope>NUCLEOTIDE SEQUENCE [LARGE SCALE GENOMIC DNA]</scope>
    <source>
        <strain evidence="2">EP-1</strain>
        <tissue evidence="2">Whole</tissue>
    </source>
</reference>
<dbReference type="EMBL" id="JAXCGZ010003905">
    <property type="protein sequence ID" value="KAK7082717.1"/>
    <property type="molecule type" value="Genomic_DNA"/>
</dbReference>
<dbReference type="PANTHER" id="PTHR31139:SF4">
    <property type="entry name" value="ECTOPIC P GRANULES PROTEIN 5 HOMOLOG"/>
    <property type="match status" value="1"/>
</dbReference>
<dbReference type="PANTHER" id="PTHR31139">
    <property type="entry name" value="ECTOPIC P GRANULES PROTEIN 5 HOMOLOG"/>
    <property type="match status" value="1"/>
</dbReference>
<evidence type="ECO:0000313" key="2">
    <source>
        <dbReference type="EMBL" id="KAK7082717.1"/>
    </source>
</evidence>
<dbReference type="GO" id="GO:0097352">
    <property type="term" value="P:autophagosome maturation"/>
    <property type="evidence" value="ECO:0007669"/>
    <property type="project" value="TreeGrafter"/>
</dbReference>
<dbReference type="GO" id="GO:0005737">
    <property type="term" value="C:cytoplasm"/>
    <property type="evidence" value="ECO:0007669"/>
    <property type="project" value="TreeGrafter"/>
</dbReference>
<name>A0AAN9AF52_HALRR</name>
<evidence type="ECO:0000313" key="3">
    <source>
        <dbReference type="Proteomes" id="UP001381693"/>
    </source>
</evidence>
<comment type="caution">
    <text evidence="2">The sequence shown here is derived from an EMBL/GenBank/DDBJ whole genome shotgun (WGS) entry which is preliminary data.</text>
</comment>
<accession>A0AAN9AF52</accession>
<feature type="region of interest" description="Disordered" evidence="1">
    <location>
        <begin position="503"/>
        <end position="527"/>
    </location>
</feature>